<proteinExistence type="predicted"/>
<evidence type="ECO:0000313" key="2">
    <source>
        <dbReference type="Proteomes" id="UP000053354"/>
    </source>
</evidence>
<dbReference type="KEGG" id="pll:I858_014575"/>
<organism evidence="1 2">
    <name type="scientific">Planococcus versutus</name>
    <dbReference type="NCBI Taxonomy" id="1302659"/>
    <lineage>
        <taxon>Bacteria</taxon>
        <taxon>Bacillati</taxon>
        <taxon>Bacillota</taxon>
        <taxon>Bacilli</taxon>
        <taxon>Bacillales</taxon>
        <taxon>Caryophanaceae</taxon>
        <taxon>Planococcus</taxon>
    </lineage>
</organism>
<protein>
    <submittedName>
        <fullName evidence="1">Uncharacterized protein</fullName>
    </submittedName>
</protein>
<keyword evidence="2" id="KW-1185">Reference proteome</keyword>
<dbReference type="EMBL" id="CP016540">
    <property type="protein sequence ID" value="ANU28213.1"/>
    <property type="molecule type" value="Genomic_DNA"/>
</dbReference>
<dbReference type="OrthoDB" id="2427990at2"/>
<gene>
    <name evidence="1" type="ORF">I858_014575</name>
</gene>
<evidence type="ECO:0000313" key="1">
    <source>
        <dbReference type="EMBL" id="ANU28213.1"/>
    </source>
</evidence>
<dbReference type="Proteomes" id="UP000053354">
    <property type="component" value="Chromosome"/>
</dbReference>
<dbReference type="RefSeq" id="WP_065524581.1">
    <property type="nucleotide sequence ID" value="NZ_CP016540.2"/>
</dbReference>
<sequence length="99" mass="12165">MNKNVYSLEILYSGKYESWEFDDRPKRDDFYKKVVERFAKQEVKQAGNELEDTQIIQLSANNLEFQEEGKYTQDMIYEWFEYDIFNQMLEFINKEYEQA</sequence>
<accession>A0A1B1S4U5</accession>
<name>A0A1B1S4U5_9BACL</name>
<dbReference type="AlphaFoldDB" id="A0A1B1S4U5"/>
<reference evidence="1" key="1">
    <citation type="submission" date="2016-10" db="EMBL/GenBank/DDBJ databases">
        <authorList>
            <person name="See-Too W.S."/>
        </authorList>
    </citation>
    <scope>NUCLEOTIDE SEQUENCE</scope>
    <source>
        <strain evidence="1">L10.15</strain>
    </source>
</reference>
<dbReference type="STRING" id="1302659.I858_014575"/>